<feature type="domain" description="Glycosyltransferase 2-like" evidence="1">
    <location>
        <begin position="3"/>
        <end position="114"/>
    </location>
</feature>
<dbReference type="Gene3D" id="3.90.550.10">
    <property type="entry name" value="Spore Coat Polysaccharide Biosynthesis Protein SpsA, Chain A"/>
    <property type="match status" value="1"/>
</dbReference>
<organism evidence="2">
    <name type="scientific">bioreactor metagenome</name>
    <dbReference type="NCBI Taxonomy" id="1076179"/>
    <lineage>
        <taxon>unclassified sequences</taxon>
        <taxon>metagenomes</taxon>
        <taxon>ecological metagenomes</taxon>
    </lineage>
</organism>
<dbReference type="EMBL" id="VSSQ01005172">
    <property type="protein sequence ID" value="MPM28138.1"/>
    <property type="molecule type" value="Genomic_DNA"/>
</dbReference>
<comment type="caution">
    <text evidence="2">The sequence shown here is derived from an EMBL/GenBank/DDBJ whole genome shotgun (WGS) entry which is preliminary data.</text>
</comment>
<sequence>MISVIIATKNRDEALKSISLPSLLRQDASDFEVILWDGSDSEKSRRVAEQYVSLFKEKRVPLRYFRAPRVGSASQRNDAVQAAQGEIVFFIDDDSEVSPDGLSALEKCFGKSPECMGAGLMVLEKNTANEKEPLFGERLKHKLYAILGHVKRRKVHPSGSNRGLTAPPGPAEWLSGCSMAYRREVFSLMKFNEKLQIFGGYAMGEDVEFSHRVFLRFGRPLEVPAKGTVVHHEVPGGRGRMDESRMAMVFYNRYIVMKTASQRAPLLGRTAYGWNMARRFLSMGIRNGFSPVYRGAGLAIRQIMKDGKK</sequence>
<accession>A0A644YJF3</accession>
<dbReference type="AlphaFoldDB" id="A0A644YJF3"/>
<protein>
    <recommendedName>
        <fullName evidence="1">Glycosyltransferase 2-like domain-containing protein</fullName>
    </recommendedName>
</protein>
<name>A0A644YJF3_9ZZZZ</name>
<dbReference type="PANTHER" id="PTHR22916">
    <property type="entry name" value="GLYCOSYLTRANSFERASE"/>
    <property type="match status" value="1"/>
</dbReference>
<reference evidence="2" key="1">
    <citation type="submission" date="2019-08" db="EMBL/GenBank/DDBJ databases">
        <authorList>
            <person name="Kucharzyk K."/>
            <person name="Murdoch R.W."/>
            <person name="Higgins S."/>
            <person name="Loffler F."/>
        </authorList>
    </citation>
    <scope>NUCLEOTIDE SEQUENCE</scope>
</reference>
<gene>
    <name evidence="2" type="ORF">SDC9_74657</name>
</gene>
<dbReference type="InterPro" id="IPR001173">
    <property type="entry name" value="Glyco_trans_2-like"/>
</dbReference>
<evidence type="ECO:0000259" key="1">
    <source>
        <dbReference type="Pfam" id="PF00535"/>
    </source>
</evidence>
<evidence type="ECO:0000313" key="2">
    <source>
        <dbReference type="EMBL" id="MPM28138.1"/>
    </source>
</evidence>
<dbReference type="SUPFAM" id="SSF53448">
    <property type="entry name" value="Nucleotide-diphospho-sugar transferases"/>
    <property type="match status" value="1"/>
</dbReference>
<proteinExistence type="predicted"/>
<dbReference type="Pfam" id="PF00535">
    <property type="entry name" value="Glycos_transf_2"/>
    <property type="match status" value="1"/>
</dbReference>
<dbReference type="CDD" id="cd00761">
    <property type="entry name" value="Glyco_tranf_GTA_type"/>
    <property type="match status" value="1"/>
</dbReference>
<dbReference type="InterPro" id="IPR029044">
    <property type="entry name" value="Nucleotide-diphossugar_trans"/>
</dbReference>
<dbReference type="PANTHER" id="PTHR22916:SF64">
    <property type="entry name" value="TRANSFERASE, PUTATIVE-RELATED"/>
    <property type="match status" value="1"/>
</dbReference>